<evidence type="ECO:0000313" key="4">
    <source>
        <dbReference type="Proteomes" id="UP001595579"/>
    </source>
</evidence>
<name>A0ABV7LTX9_9GAMM</name>
<evidence type="ECO:0000313" key="3">
    <source>
        <dbReference type="EMBL" id="MFC3285701.1"/>
    </source>
</evidence>
<dbReference type="EMBL" id="JBHRUG010000037">
    <property type="protein sequence ID" value="MFC3285701.1"/>
    <property type="molecule type" value="Genomic_DNA"/>
</dbReference>
<feature type="signal peptide" evidence="2">
    <location>
        <begin position="1"/>
        <end position="21"/>
    </location>
</feature>
<comment type="caution">
    <text evidence="3">The sequence shown here is derived from an EMBL/GenBank/DDBJ whole genome shotgun (WGS) entry which is preliminary data.</text>
</comment>
<reference evidence="4" key="1">
    <citation type="journal article" date="2019" name="Int. J. Syst. Evol. Microbiol.">
        <title>The Global Catalogue of Microorganisms (GCM) 10K type strain sequencing project: providing services to taxonomists for standard genome sequencing and annotation.</title>
        <authorList>
            <consortium name="The Broad Institute Genomics Platform"/>
            <consortium name="The Broad Institute Genome Sequencing Center for Infectious Disease"/>
            <person name="Wu L."/>
            <person name="Ma J."/>
        </authorList>
    </citation>
    <scope>NUCLEOTIDE SEQUENCE [LARGE SCALE GENOMIC DNA]</scope>
    <source>
        <strain evidence="4">CECT 7698</strain>
    </source>
</reference>
<evidence type="ECO:0000256" key="2">
    <source>
        <dbReference type="SAM" id="SignalP"/>
    </source>
</evidence>
<dbReference type="RefSeq" id="WP_386776476.1">
    <property type="nucleotide sequence ID" value="NZ_JBHRUG010000037.1"/>
</dbReference>
<feature type="chain" id="PRO_5046791271" description="DUF4148 domain-containing protein" evidence="2">
    <location>
        <begin position="22"/>
        <end position="97"/>
    </location>
</feature>
<proteinExistence type="predicted"/>
<accession>A0ABV7LTX9</accession>
<evidence type="ECO:0008006" key="5">
    <source>
        <dbReference type="Google" id="ProtNLM"/>
    </source>
</evidence>
<sequence>MKIQTRVATLLFAALPIVAHAGIASERALQINQAAPTVSAANAGSATPDAVPDYRYDGASAAMVDARQQLIVEGEPRTRFPENRDEAQPSRQATGNS</sequence>
<organism evidence="3 4">
    <name type="scientific">Litchfieldella rifensis</name>
    <dbReference type="NCBI Taxonomy" id="762643"/>
    <lineage>
        <taxon>Bacteria</taxon>
        <taxon>Pseudomonadati</taxon>
        <taxon>Pseudomonadota</taxon>
        <taxon>Gammaproteobacteria</taxon>
        <taxon>Oceanospirillales</taxon>
        <taxon>Halomonadaceae</taxon>
        <taxon>Litchfieldella</taxon>
    </lineage>
</organism>
<feature type="region of interest" description="Disordered" evidence="1">
    <location>
        <begin position="73"/>
        <end position="97"/>
    </location>
</feature>
<protein>
    <recommendedName>
        <fullName evidence="5">DUF4148 domain-containing protein</fullName>
    </recommendedName>
</protein>
<evidence type="ECO:0000256" key="1">
    <source>
        <dbReference type="SAM" id="MobiDB-lite"/>
    </source>
</evidence>
<feature type="compositionally biased region" description="Basic and acidic residues" evidence="1">
    <location>
        <begin position="74"/>
        <end position="88"/>
    </location>
</feature>
<keyword evidence="4" id="KW-1185">Reference proteome</keyword>
<keyword evidence="2" id="KW-0732">Signal</keyword>
<dbReference type="Proteomes" id="UP001595579">
    <property type="component" value="Unassembled WGS sequence"/>
</dbReference>
<gene>
    <name evidence="3" type="ORF">ACFOEV_19050</name>
</gene>